<dbReference type="VEuPathDB" id="PlasmoDB:PBANKA_1234300"/>
<feature type="compositionally biased region" description="Basic and acidic residues" evidence="1">
    <location>
        <begin position="111"/>
        <end position="126"/>
    </location>
</feature>
<dbReference type="Gene3D" id="3.60.10.10">
    <property type="entry name" value="Endonuclease/exonuclease/phosphatase"/>
    <property type="match status" value="1"/>
</dbReference>
<dbReference type="SUPFAM" id="SSF56219">
    <property type="entry name" value="DNase I-like"/>
    <property type="match status" value="1"/>
</dbReference>
<feature type="region of interest" description="Disordered" evidence="1">
    <location>
        <begin position="853"/>
        <end position="876"/>
    </location>
</feature>
<feature type="region of interest" description="Disordered" evidence="1">
    <location>
        <begin position="1090"/>
        <end position="1114"/>
    </location>
</feature>
<feature type="domain" description="Endonuclease/exonuclease/phosphatase" evidence="2">
    <location>
        <begin position="1372"/>
        <end position="1746"/>
    </location>
</feature>
<dbReference type="Proteomes" id="UP000516480">
    <property type="component" value="Chromosome 12"/>
</dbReference>
<dbReference type="PANTHER" id="PTHR12121:SF34">
    <property type="entry name" value="PROTEIN ANGEL"/>
    <property type="match status" value="1"/>
</dbReference>
<dbReference type="EMBL" id="LT608276">
    <property type="protein sequence ID" value="SCO62053.1"/>
    <property type="molecule type" value="Genomic_DNA"/>
</dbReference>
<dbReference type="InterPro" id="IPR050410">
    <property type="entry name" value="CCR4/nocturin_mRNA_transcr"/>
</dbReference>
<evidence type="ECO:0000313" key="5">
    <source>
        <dbReference type="EMBL" id="SCO62053.1"/>
    </source>
</evidence>
<organism evidence="3 10">
    <name type="scientific">Plasmodium berghei</name>
    <dbReference type="NCBI Taxonomy" id="5821"/>
    <lineage>
        <taxon>Eukaryota</taxon>
        <taxon>Sar</taxon>
        <taxon>Alveolata</taxon>
        <taxon>Apicomplexa</taxon>
        <taxon>Aconoidasida</taxon>
        <taxon>Haemosporida</taxon>
        <taxon>Plasmodiidae</taxon>
        <taxon>Plasmodium</taxon>
        <taxon>Plasmodium (Vinckeia)</taxon>
    </lineage>
</organism>
<dbReference type="InterPro" id="IPR005135">
    <property type="entry name" value="Endo/exonuclease/phosphatase"/>
</dbReference>
<evidence type="ECO:0000313" key="4">
    <source>
        <dbReference type="EMBL" id="SCN27387.1"/>
    </source>
</evidence>
<protein>
    <submittedName>
        <fullName evidence="3">Carbon catabolite repressor protein 4, putative</fullName>
    </submittedName>
</protein>
<evidence type="ECO:0000313" key="9">
    <source>
        <dbReference type="Proteomes" id="UP000220214"/>
    </source>
</evidence>
<evidence type="ECO:0000313" key="8">
    <source>
        <dbReference type="Proteomes" id="UP000219974"/>
    </source>
</evidence>
<dbReference type="Pfam" id="PF03372">
    <property type="entry name" value="Exo_endo_phos"/>
    <property type="match status" value="1"/>
</dbReference>
<dbReference type="OMA" id="DPPNNKK"/>
<feature type="compositionally biased region" description="Basic and acidic residues" evidence="1">
    <location>
        <begin position="859"/>
        <end position="876"/>
    </location>
</feature>
<evidence type="ECO:0000313" key="6">
    <source>
        <dbReference type="EMBL" id="SCO63813.1"/>
    </source>
</evidence>
<dbReference type="PANTHER" id="PTHR12121">
    <property type="entry name" value="CARBON CATABOLITE REPRESSOR PROTEIN 4"/>
    <property type="match status" value="1"/>
</dbReference>
<feature type="region of interest" description="Disordered" evidence="1">
    <location>
        <begin position="93"/>
        <end position="126"/>
    </location>
</feature>
<gene>
    <name evidence="3" type="primary">CCR4</name>
    <name evidence="4" type="ORF">PBNK65E_000338000</name>
    <name evidence="3" type="ORF">PBNK65NY_000337700</name>
    <name evidence="6" type="ORF">PBSP11A_000338100</name>
    <name evidence="5" type="ORF">PBSP11RLL_000337900</name>
</gene>
<evidence type="ECO:0000313" key="3">
    <source>
        <dbReference type="EMBL" id="SCM25504.1"/>
    </source>
</evidence>
<reference evidence="7 8" key="1">
    <citation type="submission" date="2016-08" db="EMBL/GenBank/DDBJ databases">
        <authorList>
            <consortium name="Pathogen Informatics"/>
        </authorList>
    </citation>
    <scope>NUCLEOTIDE SEQUENCE [LARGE SCALE GENOMIC DNA]</scope>
    <source>
        <strain evidence="3 10">NK65 ny</strain>
        <strain evidence="4 9">NK65e</strain>
        <strain evidence="6 7">SP11 Antwerpcl1</strain>
        <strain evidence="5 8">SP11 RLL</strain>
    </source>
</reference>
<feature type="compositionally biased region" description="Basic and acidic residues" evidence="1">
    <location>
        <begin position="93"/>
        <end position="104"/>
    </location>
</feature>
<dbReference type="InterPro" id="IPR036691">
    <property type="entry name" value="Endo/exonu/phosph_ase_sf"/>
</dbReference>
<evidence type="ECO:0000259" key="2">
    <source>
        <dbReference type="Pfam" id="PF03372"/>
    </source>
</evidence>
<dbReference type="OrthoDB" id="428734at2759"/>
<dbReference type="Proteomes" id="UP000220214">
    <property type="component" value="Chromosome 12"/>
</dbReference>
<dbReference type="Proteomes" id="UP000219974">
    <property type="component" value="Chromosome 12"/>
</dbReference>
<name>A0A1C6YQ30_PLABE</name>
<evidence type="ECO:0000313" key="7">
    <source>
        <dbReference type="Proteomes" id="UP000219860"/>
    </source>
</evidence>
<dbReference type="Proteomes" id="UP000219860">
    <property type="component" value="Chromosome 12"/>
</dbReference>
<evidence type="ECO:0000256" key="1">
    <source>
        <dbReference type="SAM" id="MobiDB-lite"/>
    </source>
</evidence>
<sequence length="1758" mass="203479">MENFSKKFFPSLYKRNKGNENQLNNNNNNISNDIEENYNTNEKYNLPRQGIGTTELVSTDASEFQKNNQDVNEHSLIDLSDNCKMEKHMATLENLKSKNRENKENNNNGDINKDLSKSDIKSGDHLINDSKYRKDKISEVNLKYDEKEAEENDKQNLNFRDKNKKDTESQRNQENKKNNINEGKYDEGYEQMENEKKKINKEKIKNMDKDTNDDNSKTCIMDDRNISINGECIENMNNSKNNNIRKTPKKIKMKKIEINQNKKEIGFTKQDEIYQIKEIKKENDTNTYSPINNDINNSIILNANDKIIRNENNIGNKSVNISINTKNKNIIFNNNNNDNTNIQLIQNKHNLTYYYSGNNNQNSYMTEINNSKKHFSEFESNTYKLCNATIDTNECNNAKIKLQTIYPSNNINKNLANDNMLKHEGIKETFISNINYNNFPNHTNINIIDTIENTPTILTTDNNNHNYNQNYYTNMFNDLNYVSRLNNNYISQNSNDENLLNEPDSYNNFPFMNTKIRSLGNNALSNGHINNNIKNRYNCITDNNSNNSSNSNSKNSANIMNEFFVYNNINNVYKEPVSNNNNISNANTSHYSGQNFEHFSMGMNLDENNMHASGALANSYTYVNPFNGDNVFTCKNMDNFINSNISMFNGNITDNMSTNIYMNQTNLNFSHFNEKEINSNQQANDDFINDINYNDYDIYSVSSNYTQNNNSYSIHGINNISNNSRKSFFPNYNGNFNNDRNSFLNKNTTTNFVFNNIKRNDNINDIFDEKNKLLDVLNSAKSSIIIENDIINNNEFTSSFEKSNHGIEINENNSEKTKSGFIFDKKKDHSKKKTCTVKIKKVNAVNLGGQYGLSSNGETSKDGKSEKNEKDGERDCNKTNKANIFDVAKKKKYIAEIIRCELIWGPSKNKEPITPVENCELHPVVIIKDELGNLYDDDEINENNPIGKTVNIFYRWSRGPPRTVCFFHSQKIAHIQCTLTFRCFCSYNCFMKGFEHVHKYYKSNGSINIPSHFNLHTYGVSCSSFNWENYDENIEFDEIHYKGLINSGLINISGKETWKVIHNERNYIPCIKDVGHQIMLETMILDKRGITSSSKSNSSDSCEDNDLENSDQEKSYTKFNIDKHKIHENFDTKFVQNPKTQICTNQSNEIENIQNNDNKKLNNFKTNFIDNFNIIKEQTNIDKENQTSISQNNITQINKIYETNNTDPNISNVDDFQVSSTLDTIEATIAEPYSSTRFSIPLMCINESKKNKLRNINSDEIIEPKFSEKEGIEEKILDSDENKTLGLTTQNELTNKNKKDQIMNKKKKKGTNKKIYVLDDKVWDSINDPNIYHKIITGCCIPNIQIMQNNNNVTSFKTLNSSNTSDNQFTVMTWNILAEIYGTSEAFAHCDPYMLSWSYRKTKIIQEILNYRPDIICLQEIQNEHFLEFFKPCLSQYEYQGVYKQKTKEIFTSPSGKHKGGKYTIDGCAIFFNKKKFKFVEIYALEFSKLIKEGSVISLPKEVQKNPALSKGLLKDNIALVLLLEHVENNKIYDSEKWEKNNNPRFENRKNKKKVVIVANTHIIANPEATYVKIWQTQILVKVIEYLKINFIQKYEIIPSIIICGDFNSTPNSAVYQLLYKKKCFPTHHDINSDEHGLLEYLPMSHNLNLKSAYAISNFLSQTINTEESINNIIINNTIDLDKFEPPFTNYTSNFIGCLDYIFYNDEDLNIISTVNIPDENQLIQESQIYHLSSSALPSPIRSSDHFPLIAKFEFKFF</sequence>
<feature type="region of interest" description="Disordered" evidence="1">
    <location>
        <begin position="147"/>
        <end position="191"/>
    </location>
</feature>
<proteinExistence type="predicted"/>
<dbReference type="GO" id="GO:0000175">
    <property type="term" value="F:3'-5'-RNA exonuclease activity"/>
    <property type="evidence" value="ECO:0007669"/>
    <property type="project" value="TreeGrafter"/>
</dbReference>
<feature type="compositionally biased region" description="Acidic residues" evidence="1">
    <location>
        <begin position="1101"/>
        <end position="1110"/>
    </location>
</feature>
<dbReference type="EMBL" id="LT608148">
    <property type="protein sequence ID" value="SCM25504.1"/>
    <property type="molecule type" value="Genomic_DNA"/>
</dbReference>
<accession>A0A1C6YQ30</accession>
<dbReference type="EMBL" id="LT614638">
    <property type="protein sequence ID" value="SCN27387.1"/>
    <property type="molecule type" value="Genomic_DNA"/>
</dbReference>
<dbReference type="EMBL" id="LT608260">
    <property type="protein sequence ID" value="SCO63813.1"/>
    <property type="molecule type" value="Genomic_DNA"/>
</dbReference>
<evidence type="ECO:0000313" key="10">
    <source>
        <dbReference type="Proteomes" id="UP000516480"/>
    </source>
</evidence>
<feature type="compositionally biased region" description="Basic and acidic residues" evidence="1">
    <location>
        <begin position="159"/>
        <end position="191"/>
    </location>
</feature>